<comment type="caution">
    <text evidence="1">The sequence shown here is derived from an EMBL/GenBank/DDBJ whole genome shotgun (WGS) entry which is preliminary data.</text>
</comment>
<gene>
    <name evidence="1" type="ORF">GO014_18585</name>
</gene>
<dbReference type="Gene3D" id="3.30.160.100">
    <property type="entry name" value="Ribosome hibernation promotion factor-like"/>
    <property type="match status" value="1"/>
</dbReference>
<dbReference type="AlphaFoldDB" id="A0A7X3FVQ5"/>
<dbReference type="Pfam" id="PF02482">
    <property type="entry name" value="Ribosomal_S30AE"/>
    <property type="match status" value="1"/>
</dbReference>
<dbReference type="InterPro" id="IPR003489">
    <property type="entry name" value="RHF/RaiA"/>
</dbReference>
<organism evidence="1 2">
    <name type="scientific">Devosia marina</name>
    <dbReference type="NCBI Taxonomy" id="2683198"/>
    <lineage>
        <taxon>Bacteria</taxon>
        <taxon>Pseudomonadati</taxon>
        <taxon>Pseudomonadota</taxon>
        <taxon>Alphaproteobacteria</taxon>
        <taxon>Hyphomicrobiales</taxon>
        <taxon>Devosiaceae</taxon>
        <taxon>Devosia</taxon>
    </lineage>
</organism>
<evidence type="ECO:0000313" key="1">
    <source>
        <dbReference type="EMBL" id="MVT01028.1"/>
    </source>
</evidence>
<keyword evidence="2" id="KW-1185">Reference proteome</keyword>
<reference evidence="1 2" key="1">
    <citation type="submission" date="2019-12" db="EMBL/GenBank/DDBJ databases">
        <title>Devosia maris sp. nov., isolated from the deep seawater.</title>
        <authorList>
            <person name="Liu Y."/>
        </authorList>
    </citation>
    <scope>NUCLEOTIDE SEQUENCE [LARGE SCALE GENOMIC DNA]</scope>
    <source>
        <strain evidence="1 2">L53-10-65</strain>
    </source>
</reference>
<dbReference type="InterPro" id="IPR036567">
    <property type="entry name" value="RHF-like"/>
</dbReference>
<name>A0A7X3FVQ5_9HYPH</name>
<dbReference type="SUPFAM" id="SSF69754">
    <property type="entry name" value="Ribosome binding protein Y (YfiA homologue)"/>
    <property type="match status" value="1"/>
</dbReference>
<dbReference type="EMBL" id="WQRF01000014">
    <property type="protein sequence ID" value="MVT01028.1"/>
    <property type="molecule type" value="Genomic_DNA"/>
</dbReference>
<sequence>MMRIAIQVRNADLTEELREHVEYRLAFALSQFPEHIRGVAVVLSDINGPKGGIDKRCSLRVRLNGRSDIVIEETEADFHVAVNRAADRAKRTLGRRLRRPYPLRSCHHARGSTPQAL</sequence>
<proteinExistence type="predicted"/>
<accession>A0A7X3FVQ5</accession>
<dbReference type="Proteomes" id="UP000438106">
    <property type="component" value="Unassembled WGS sequence"/>
</dbReference>
<evidence type="ECO:0000313" key="2">
    <source>
        <dbReference type="Proteomes" id="UP000438106"/>
    </source>
</evidence>
<protein>
    <submittedName>
        <fullName evidence="1">HPF/RaiA family ribosome-associated protein</fullName>
    </submittedName>
</protein>